<dbReference type="AlphaFoldDB" id="A0A179EV19"/>
<protein>
    <recommendedName>
        <fullName evidence="2">Replication-associated protein ORF2/G2P domain-containing protein</fullName>
    </recommendedName>
</protein>
<dbReference type="EMBL" id="LWMN01000001">
    <property type="protein sequence ID" value="OAQ57061.1"/>
    <property type="molecule type" value="Genomic_DNA"/>
</dbReference>
<dbReference type="InterPro" id="IPR056906">
    <property type="entry name" value="ORF2/G2P_dom"/>
</dbReference>
<reference evidence="3 4" key="1">
    <citation type="submission" date="2016-04" db="EMBL/GenBank/DDBJ databases">
        <title>Draft genome of an Enterococcus thailandicus strain isolated from bovine feces.</title>
        <authorList>
            <person name="Beukers A.G."/>
            <person name="Zaheer R."/>
            <person name="Goji N."/>
            <person name="Cook S.R."/>
            <person name="Amoako K."/>
            <person name="Chaves A.V."/>
            <person name="Ward M.P."/>
            <person name="Mcallister T.A."/>
        </authorList>
    </citation>
    <scope>NUCLEOTIDE SEQUENCE [LARGE SCALE GENOMIC DNA]</scope>
    <source>
        <strain evidence="3 4">F0711D 46</strain>
    </source>
</reference>
<dbReference type="Pfam" id="PF23343">
    <property type="entry name" value="REP_ORF2-G2P"/>
    <property type="match status" value="1"/>
</dbReference>
<evidence type="ECO:0000256" key="1">
    <source>
        <dbReference type="SAM" id="MobiDB-lite"/>
    </source>
</evidence>
<evidence type="ECO:0000259" key="2">
    <source>
        <dbReference type="Pfam" id="PF23343"/>
    </source>
</evidence>
<evidence type="ECO:0000313" key="3">
    <source>
        <dbReference type="EMBL" id="OAQ57061.1"/>
    </source>
</evidence>
<keyword evidence="4" id="KW-1185">Reference proteome</keyword>
<gene>
    <name evidence="3" type="ORF">A6E74_01410</name>
</gene>
<accession>A0A179EV19</accession>
<dbReference type="RefSeq" id="WP_067480981.1">
    <property type="nucleotide sequence ID" value="NZ_LWMN01000001.1"/>
</dbReference>
<evidence type="ECO:0000313" key="4">
    <source>
        <dbReference type="Proteomes" id="UP000078516"/>
    </source>
</evidence>
<comment type="caution">
    <text evidence="3">The sequence shown here is derived from an EMBL/GenBank/DDBJ whole genome shotgun (WGS) entry which is preliminary data.</text>
</comment>
<name>A0A179EV19_ENTTH</name>
<proteinExistence type="predicted"/>
<organism evidence="3 4">
    <name type="scientific">Enterococcus thailandicus</name>
    <dbReference type="NCBI Taxonomy" id="417368"/>
    <lineage>
        <taxon>Bacteria</taxon>
        <taxon>Bacillati</taxon>
        <taxon>Bacillota</taxon>
        <taxon>Bacilli</taxon>
        <taxon>Lactobacillales</taxon>
        <taxon>Enterococcaceae</taxon>
        <taxon>Enterococcus</taxon>
    </lineage>
</organism>
<dbReference type="Proteomes" id="UP000078516">
    <property type="component" value="Unassembled WGS sequence"/>
</dbReference>
<feature type="domain" description="Replication-associated protein ORF2/G2P" evidence="2">
    <location>
        <begin position="71"/>
        <end position="187"/>
    </location>
</feature>
<feature type="region of interest" description="Disordered" evidence="1">
    <location>
        <begin position="29"/>
        <end position="52"/>
    </location>
</feature>
<sequence length="267" mass="31606">MLFVQQEKRLSIGDYQEVDICPVPVEVAKPHSRKKKRKEVLPKPAQANNNDKRSRRYFGLLAKGNFTKGDYYGTFTFNDKHIPKTPEEAKKIFKDTFIRKVRNKYKKAKKELKYLYVLEYQMNESGEAVERIHFHFLMSGGISRDEVEECWSIGRGKKKESLGRTNVRLIQPDSDGIEALVRYLKKKPRWKKGVKTWSGSRNLEKPVKQVNNTKYTRRKIEKYCLSNDSGYEELAKQYPKYHITKIETVFNELKGWHLYLQMIKKEE</sequence>